<evidence type="ECO:0000313" key="1">
    <source>
        <dbReference type="EMBL" id="KAI0031987.1"/>
    </source>
</evidence>
<proteinExistence type="predicted"/>
<evidence type="ECO:0000313" key="2">
    <source>
        <dbReference type="Proteomes" id="UP000814128"/>
    </source>
</evidence>
<organism evidence="1 2">
    <name type="scientific">Vararia minispora EC-137</name>
    <dbReference type="NCBI Taxonomy" id="1314806"/>
    <lineage>
        <taxon>Eukaryota</taxon>
        <taxon>Fungi</taxon>
        <taxon>Dikarya</taxon>
        <taxon>Basidiomycota</taxon>
        <taxon>Agaricomycotina</taxon>
        <taxon>Agaricomycetes</taxon>
        <taxon>Russulales</taxon>
        <taxon>Lachnocladiaceae</taxon>
        <taxon>Vararia</taxon>
    </lineage>
</organism>
<sequence length="832" mass="92429">MDFFSQTYTALRGPTGAQQTPEETIARLADRLSPDSQLPDRRAAVLALKGLARKHKVLVGERCLGGLSRIIREDAILDPEIARAALEAVTTLIDSSDTHSDQREAASTNVELVLKDASFVHSIFTLLKDEDFYVRYAACSLLSALLASHPQTVQAAFLTAPDGPARVVSLLEDSRDLLAREALHMLTMLIRKSSEIQKVLAFDGVFEKLFGIVTREGGLEAGQYAEEALQAVDILLRFNASNQSYFLETQLPSTLCTLLYFNPRVVPDEAVPQEFALQFWNHNKAQAASHVLDIIGILLTAKGPALREGYAYTRLLIELAFASNAPTTLKTQCLRHLPADATPMLPEMVVTPYMPVPETNGEEWDKLEVATALDALIELIMHGEYNGLDAEKRSKVGMDLRATAVDVFENFVRDSSVKEAIVAGMLPPASAGPSARSPVTPLLFGLLTPPKPPPERVLIVGFQFAAIIFAHLLRHTPNCKALARQILPPSPVATNEVAGGAFFVPADGRPPPAAPEPIPEDDDDEAQTLLQILAEHLSLAFLLRSRDTWSTHDSREWDRWIIMHLCLLSQWLWEDPKAVRMFLEAGGMGVLVEQVNQHSETDVVITGLCAFLLGICYEFNREPGEITRATMHPILNRLGPSTLAGRLTRLREDERMKIVQPGYWVLPCPTPRSLTLGFMSRYEEETEIWFDWSFVDFWKSVNQTVIRGLMQDPDAPPSSSGTSQSGESVLVASLRDALSKQALEIDDLKRRLKEVTASQTTVRCAVARELEEVQAELATEKTKRAEVEKEQEDLLVLLDELSDKRKRDKQKMREAGWEVSEDEEDGDEEDEE</sequence>
<reference evidence="1" key="1">
    <citation type="submission" date="2021-02" db="EMBL/GenBank/DDBJ databases">
        <authorList>
            <consortium name="DOE Joint Genome Institute"/>
            <person name="Ahrendt S."/>
            <person name="Looney B.P."/>
            <person name="Miyauchi S."/>
            <person name="Morin E."/>
            <person name="Drula E."/>
            <person name="Courty P.E."/>
            <person name="Chicoki N."/>
            <person name="Fauchery L."/>
            <person name="Kohler A."/>
            <person name="Kuo A."/>
            <person name="Labutti K."/>
            <person name="Pangilinan J."/>
            <person name="Lipzen A."/>
            <person name="Riley R."/>
            <person name="Andreopoulos W."/>
            <person name="He G."/>
            <person name="Johnson J."/>
            <person name="Barry K.W."/>
            <person name="Grigoriev I.V."/>
            <person name="Nagy L."/>
            <person name="Hibbett D."/>
            <person name="Henrissat B."/>
            <person name="Matheny P.B."/>
            <person name="Labbe J."/>
            <person name="Martin F."/>
        </authorList>
    </citation>
    <scope>NUCLEOTIDE SEQUENCE</scope>
    <source>
        <strain evidence="1">EC-137</strain>
    </source>
</reference>
<dbReference type="EMBL" id="MU273561">
    <property type="protein sequence ID" value="KAI0031987.1"/>
    <property type="molecule type" value="Genomic_DNA"/>
</dbReference>
<protein>
    <submittedName>
        <fullName evidence="1">P115 like vesicle tethering protein</fullName>
    </submittedName>
</protein>
<name>A0ACB8QJY7_9AGAM</name>
<accession>A0ACB8QJY7</accession>
<comment type="caution">
    <text evidence="1">The sequence shown here is derived from an EMBL/GenBank/DDBJ whole genome shotgun (WGS) entry which is preliminary data.</text>
</comment>
<gene>
    <name evidence="1" type="ORF">K488DRAFT_50945</name>
</gene>
<keyword evidence="2" id="KW-1185">Reference proteome</keyword>
<reference evidence="1" key="2">
    <citation type="journal article" date="2022" name="New Phytol.">
        <title>Evolutionary transition to the ectomycorrhizal habit in the genomes of a hyperdiverse lineage of mushroom-forming fungi.</title>
        <authorList>
            <person name="Looney B."/>
            <person name="Miyauchi S."/>
            <person name="Morin E."/>
            <person name="Drula E."/>
            <person name="Courty P.E."/>
            <person name="Kohler A."/>
            <person name="Kuo A."/>
            <person name="LaButti K."/>
            <person name="Pangilinan J."/>
            <person name="Lipzen A."/>
            <person name="Riley R."/>
            <person name="Andreopoulos W."/>
            <person name="He G."/>
            <person name="Johnson J."/>
            <person name="Nolan M."/>
            <person name="Tritt A."/>
            <person name="Barry K.W."/>
            <person name="Grigoriev I.V."/>
            <person name="Nagy L.G."/>
            <person name="Hibbett D."/>
            <person name="Henrissat B."/>
            <person name="Matheny P.B."/>
            <person name="Labbe J."/>
            <person name="Martin F.M."/>
        </authorList>
    </citation>
    <scope>NUCLEOTIDE SEQUENCE</scope>
    <source>
        <strain evidence="1">EC-137</strain>
    </source>
</reference>
<dbReference type="Proteomes" id="UP000814128">
    <property type="component" value="Unassembled WGS sequence"/>
</dbReference>